<dbReference type="GO" id="GO:0006260">
    <property type="term" value="P:DNA replication"/>
    <property type="evidence" value="ECO:0007669"/>
    <property type="project" value="UniProtKB-KW"/>
</dbReference>
<dbReference type="InterPro" id="IPR003959">
    <property type="entry name" value="ATPase_AAA_core"/>
</dbReference>
<reference evidence="3" key="1">
    <citation type="journal article" date="2020" name="Nature">
        <title>Giant virus diversity and host interactions through global metagenomics.</title>
        <authorList>
            <person name="Schulz F."/>
            <person name="Roux S."/>
            <person name="Paez-Espino D."/>
            <person name="Jungbluth S."/>
            <person name="Walsh D.A."/>
            <person name="Denef V.J."/>
            <person name="McMahon K.D."/>
            <person name="Konstantinidis K.T."/>
            <person name="Eloe-Fadrosh E.A."/>
            <person name="Kyrpides N.C."/>
            <person name="Woyke T."/>
        </authorList>
    </citation>
    <scope>NUCLEOTIDE SEQUENCE</scope>
    <source>
        <strain evidence="3">GVMAG-M-3300023184-16</strain>
    </source>
</reference>
<dbReference type="CDD" id="cd00009">
    <property type="entry name" value="AAA"/>
    <property type="match status" value="1"/>
</dbReference>
<dbReference type="GO" id="GO:0005634">
    <property type="term" value="C:nucleus"/>
    <property type="evidence" value="ECO:0007669"/>
    <property type="project" value="TreeGrafter"/>
</dbReference>
<organism evidence="3">
    <name type="scientific">viral metagenome</name>
    <dbReference type="NCBI Taxonomy" id="1070528"/>
    <lineage>
        <taxon>unclassified sequences</taxon>
        <taxon>metagenomes</taxon>
        <taxon>organismal metagenomes</taxon>
    </lineage>
</organism>
<dbReference type="SUPFAM" id="SSF52540">
    <property type="entry name" value="P-loop containing nucleoside triphosphate hydrolases"/>
    <property type="match status" value="1"/>
</dbReference>
<dbReference type="EMBL" id="MN740015">
    <property type="protein sequence ID" value="QHT83969.1"/>
    <property type="molecule type" value="Genomic_DNA"/>
</dbReference>
<keyword evidence="1" id="KW-0235">DNA replication</keyword>
<evidence type="ECO:0000256" key="1">
    <source>
        <dbReference type="ARBA" id="ARBA00022705"/>
    </source>
</evidence>
<evidence type="ECO:0000313" key="3">
    <source>
        <dbReference type="EMBL" id="QHT83969.1"/>
    </source>
</evidence>
<dbReference type="GO" id="GO:0016887">
    <property type="term" value="F:ATP hydrolysis activity"/>
    <property type="evidence" value="ECO:0007669"/>
    <property type="project" value="InterPro"/>
</dbReference>
<dbReference type="Gene3D" id="3.40.50.300">
    <property type="entry name" value="P-loop containing nucleotide triphosphate hydrolases"/>
    <property type="match status" value="1"/>
</dbReference>
<name>A0A6C0HTV0_9ZZZZ</name>
<dbReference type="Pfam" id="PF00004">
    <property type="entry name" value="AAA"/>
    <property type="match status" value="1"/>
</dbReference>
<sequence>MSRKKSDTSMDVYNQILQREPIAKEIIDILQSFDEKCRNITFKKGIYIYGSPGCGKTQFICNLLESLHYDVIKYDAGDVRNKALIDTITCNNVSNRNVLSMMNRIQKPIAIVMDEIDEMNNGDKRGITSLIKLIRQKKTKKQKMEQVTLNPIICIGNYYVDKKMKELKKVCNVFELKTPTHSQMSSILDMITAKVSVTILPEIKETILKFVQGDMRKLIFIENILHTRPQFLEDHSILKNIFQIKTYNDDAKKITHRLLNEYVPLDQHNQILNETDRTIISLLYHENIIDPLWSEDRRVSTLRSEGRNPSTLRSEDVTECIHFYNQFLDNLCFADYIDRVTFQNQIWIFNEMSSMIKTFYNNWLYHHQISHTVANFQPSEVRFTKVLTKYSTEYNNQLFLYNMCQELDMDKKDVVAFFQELRMLLGGSSSVVVYDHLDDLFQSTDITRLDIKRMYRFLDKNSDTFDLIGGKKITAASLPHMEDIVEDDEGGDDTE</sequence>
<proteinExistence type="predicted"/>
<dbReference type="GO" id="GO:0005524">
    <property type="term" value="F:ATP binding"/>
    <property type="evidence" value="ECO:0007669"/>
    <property type="project" value="InterPro"/>
</dbReference>
<dbReference type="GO" id="GO:0003677">
    <property type="term" value="F:DNA binding"/>
    <property type="evidence" value="ECO:0007669"/>
    <property type="project" value="TreeGrafter"/>
</dbReference>
<dbReference type="PANTHER" id="PTHR23389:SF6">
    <property type="entry name" value="REPLICATION FACTOR C SUBUNIT 1"/>
    <property type="match status" value="1"/>
</dbReference>
<feature type="domain" description="AAA+ ATPase" evidence="2">
    <location>
        <begin position="42"/>
        <end position="180"/>
    </location>
</feature>
<dbReference type="InterPro" id="IPR003593">
    <property type="entry name" value="AAA+_ATPase"/>
</dbReference>
<protein>
    <recommendedName>
        <fullName evidence="2">AAA+ ATPase domain-containing protein</fullName>
    </recommendedName>
</protein>
<dbReference type="PANTHER" id="PTHR23389">
    <property type="entry name" value="CHROMOSOME TRANSMISSION FIDELITY FACTOR 18"/>
    <property type="match status" value="1"/>
</dbReference>
<dbReference type="AlphaFoldDB" id="A0A6C0HTV0"/>
<accession>A0A6C0HTV0</accession>
<dbReference type="SMART" id="SM00382">
    <property type="entry name" value="AAA"/>
    <property type="match status" value="1"/>
</dbReference>
<evidence type="ECO:0000259" key="2">
    <source>
        <dbReference type="SMART" id="SM00382"/>
    </source>
</evidence>
<dbReference type="InterPro" id="IPR027417">
    <property type="entry name" value="P-loop_NTPase"/>
</dbReference>